<keyword evidence="4" id="KW-0408">Iron</keyword>
<dbReference type="SUPFAM" id="SSF46548">
    <property type="entry name" value="alpha-helical ferredoxin"/>
    <property type="match status" value="1"/>
</dbReference>
<dbReference type="InterPro" id="IPR017900">
    <property type="entry name" value="4Fe4S_Fe_S_CS"/>
</dbReference>
<dbReference type="Pfam" id="PF02754">
    <property type="entry name" value="CCG"/>
    <property type="match status" value="1"/>
</dbReference>
<feature type="non-terminal residue" evidence="7">
    <location>
        <position position="1"/>
    </location>
</feature>
<name>A0A419FA53_9BACT</name>
<evidence type="ECO:0000256" key="2">
    <source>
        <dbReference type="ARBA" id="ARBA00022723"/>
    </source>
</evidence>
<feature type="domain" description="Cysteine-rich" evidence="6">
    <location>
        <begin position="215"/>
        <end position="300"/>
    </location>
</feature>
<evidence type="ECO:0000256" key="5">
    <source>
        <dbReference type="ARBA" id="ARBA00023014"/>
    </source>
</evidence>
<dbReference type="InterPro" id="IPR009051">
    <property type="entry name" value="Helical_ferredxn"/>
</dbReference>
<evidence type="ECO:0000256" key="1">
    <source>
        <dbReference type="ARBA" id="ARBA00022485"/>
    </source>
</evidence>
<sequence length="330" mass="38204">YDCLMRCQYMKFTPEEAKKERWKVIRGEDSRVLRECATCYACEEYCPYGNHPFYQIVEMQKARGFHPAPKPIEKQQVRMMAQKGKVDYKELRGPVLNLCAFGLFEKYSIQGKLFEGVSTISGNDIFCNLMFLHFAGNDVIKERLPKSIENMWKYYLEPNKVREVACFHDECVGTFTSWAPAFGIEVPFKPVHFFEFLINRMRERKDEITPIPMKVAYQRPCSSRLIPHTQRLVEELFELTGVERVQREYDGENALCCGGVLLAHGRDDFAEDIRRRNIEDMKAAGATACVFNCQYCFISLGEAVAREGLMPLLMSDLCRLALGEQLKGWE</sequence>
<dbReference type="AlphaFoldDB" id="A0A419FA53"/>
<evidence type="ECO:0000259" key="6">
    <source>
        <dbReference type="Pfam" id="PF02754"/>
    </source>
</evidence>
<evidence type="ECO:0000313" key="8">
    <source>
        <dbReference type="Proteomes" id="UP000285961"/>
    </source>
</evidence>
<dbReference type="Proteomes" id="UP000285961">
    <property type="component" value="Unassembled WGS sequence"/>
</dbReference>
<evidence type="ECO:0000256" key="4">
    <source>
        <dbReference type="ARBA" id="ARBA00023004"/>
    </source>
</evidence>
<dbReference type="GO" id="GO:0046872">
    <property type="term" value="F:metal ion binding"/>
    <property type="evidence" value="ECO:0007669"/>
    <property type="project" value="UniProtKB-KW"/>
</dbReference>
<dbReference type="PANTHER" id="PTHR43255">
    <property type="entry name" value="IRON-SULFUR-BINDING OXIDOREDUCTASE FADF-RELATED-RELATED"/>
    <property type="match status" value="1"/>
</dbReference>
<keyword evidence="5" id="KW-0411">Iron-sulfur</keyword>
<reference evidence="7 8" key="1">
    <citation type="journal article" date="2017" name="ISME J.">
        <title>Energy and carbon metabolisms in a deep terrestrial subsurface fluid microbial community.</title>
        <authorList>
            <person name="Momper L."/>
            <person name="Jungbluth S.P."/>
            <person name="Lee M.D."/>
            <person name="Amend J.P."/>
        </authorList>
    </citation>
    <scope>NUCLEOTIDE SEQUENCE [LARGE SCALE GENOMIC DNA]</scope>
    <source>
        <strain evidence="7">SURF_17</strain>
    </source>
</reference>
<evidence type="ECO:0000256" key="3">
    <source>
        <dbReference type="ARBA" id="ARBA00023002"/>
    </source>
</evidence>
<keyword evidence="2" id="KW-0479">Metal-binding</keyword>
<dbReference type="Gene3D" id="1.10.1060.10">
    <property type="entry name" value="Alpha-helical ferredoxin"/>
    <property type="match status" value="1"/>
</dbReference>
<dbReference type="EMBL" id="QZKI01000001">
    <property type="protein sequence ID" value="RJP75690.1"/>
    <property type="molecule type" value="Genomic_DNA"/>
</dbReference>
<proteinExistence type="predicted"/>
<dbReference type="InterPro" id="IPR004017">
    <property type="entry name" value="Cys_rich_dom"/>
</dbReference>
<evidence type="ECO:0000313" key="7">
    <source>
        <dbReference type="EMBL" id="RJP75690.1"/>
    </source>
</evidence>
<dbReference type="GO" id="GO:0016491">
    <property type="term" value="F:oxidoreductase activity"/>
    <property type="evidence" value="ECO:0007669"/>
    <property type="project" value="UniProtKB-KW"/>
</dbReference>
<organism evidence="7 8">
    <name type="scientific">Candidatus Abyssobacteria bacterium SURF_17</name>
    <dbReference type="NCBI Taxonomy" id="2093361"/>
    <lineage>
        <taxon>Bacteria</taxon>
        <taxon>Pseudomonadati</taxon>
        <taxon>Candidatus Hydrogenedentota</taxon>
        <taxon>Candidatus Abyssobacteria</taxon>
    </lineage>
</organism>
<dbReference type="GO" id="GO:0005886">
    <property type="term" value="C:plasma membrane"/>
    <property type="evidence" value="ECO:0007669"/>
    <property type="project" value="TreeGrafter"/>
</dbReference>
<keyword evidence="1" id="KW-0004">4Fe-4S</keyword>
<gene>
    <name evidence="7" type="ORF">C4532_00220</name>
</gene>
<dbReference type="PANTHER" id="PTHR43255:SF1">
    <property type="entry name" value="IRON-SULFUR-BINDING OXIDOREDUCTASE FADF-RELATED"/>
    <property type="match status" value="1"/>
</dbReference>
<keyword evidence="3" id="KW-0560">Oxidoreductase</keyword>
<protein>
    <submittedName>
        <fullName evidence="7">(Fe-S)-binding protein</fullName>
    </submittedName>
</protein>
<comment type="caution">
    <text evidence="7">The sequence shown here is derived from an EMBL/GenBank/DDBJ whole genome shotgun (WGS) entry which is preliminary data.</text>
</comment>
<dbReference type="PROSITE" id="PS00198">
    <property type="entry name" value="4FE4S_FER_1"/>
    <property type="match status" value="1"/>
</dbReference>
<accession>A0A419FA53</accession>
<dbReference type="InterPro" id="IPR051460">
    <property type="entry name" value="HdrC_iron-sulfur_subunit"/>
</dbReference>
<dbReference type="GO" id="GO:0051539">
    <property type="term" value="F:4 iron, 4 sulfur cluster binding"/>
    <property type="evidence" value="ECO:0007669"/>
    <property type="project" value="UniProtKB-KW"/>
</dbReference>